<dbReference type="OrthoDB" id="2757853at2759"/>
<organism evidence="4 5">
    <name type="scientific">Lentinus tigrinus ALCF2SS1-6</name>
    <dbReference type="NCBI Taxonomy" id="1328759"/>
    <lineage>
        <taxon>Eukaryota</taxon>
        <taxon>Fungi</taxon>
        <taxon>Dikarya</taxon>
        <taxon>Basidiomycota</taxon>
        <taxon>Agaricomycotina</taxon>
        <taxon>Agaricomycetes</taxon>
        <taxon>Polyporales</taxon>
        <taxon>Polyporaceae</taxon>
        <taxon>Lentinus</taxon>
    </lineage>
</organism>
<dbReference type="Pfam" id="PF20152">
    <property type="entry name" value="DUF6534"/>
    <property type="match status" value="1"/>
</dbReference>
<evidence type="ECO:0000259" key="3">
    <source>
        <dbReference type="Pfam" id="PF20152"/>
    </source>
</evidence>
<gene>
    <name evidence="4" type="ORF">L227DRAFT_574595</name>
</gene>
<dbReference type="PANTHER" id="PTHR40465:SF1">
    <property type="entry name" value="DUF6534 DOMAIN-CONTAINING PROTEIN"/>
    <property type="match status" value="1"/>
</dbReference>
<keyword evidence="5" id="KW-1185">Reference proteome</keyword>
<keyword evidence="2" id="KW-1133">Transmembrane helix</keyword>
<name>A0A5C2SCF4_9APHY</name>
<dbReference type="PANTHER" id="PTHR40465">
    <property type="entry name" value="CHROMOSOME 1, WHOLE GENOME SHOTGUN SEQUENCE"/>
    <property type="match status" value="1"/>
</dbReference>
<keyword evidence="2" id="KW-0472">Membrane</keyword>
<feature type="transmembrane region" description="Helical" evidence="2">
    <location>
        <begin position="26"/>
        <end position="50"/>
    </location>
</feature>
<protein>
    <recommendedName>
        <fullName evidence="3">DUF6534 domain-containing protein</fullName>
    </recommendedName>
</protein>
<dbReference type="Proteomes" id="UP000313359">
    <property type="component" value="Unassembled WGS sequence"/>
</dbReference>
<sequence length="185" mass="19746">MVLGIAAGVVLHISQANAVEASRNRIILSVGVITAAVVDAIIAGSMTWLLLRMKSGIKQSDKMVHKLVRFGIETGTMTASVALVYAIFYMTHTNDLFFECPAMVLTKLYSNTFLASLNNRALIAQPTTLTRSFMASGGFAMPASRSSTMLGDGASASSRTQGTCPSHEASKHVVVDREECPEMSV</sequence>
<reference evidence="4" key="1">
    <citation type="journal article" date="2018" name="Genome Biol. Evol.">
        <title>Genomics and development of Lentinus tigrinus, a white-rot wood-decaying mushroom with dimorphic fruiting bodies.</title>
        <authorList>
            <person name="Wu B."/>
            <person name="Xu Z."/>
            <person name="Knudson A."/>
            <person name="Carlson A."/>
            <person name="Chen N."/>
            <person name="Kovaka S."/>
            <person name="LaButti K."/>
            <person name="Lipzen A."/>
            <person name="Pennachio C."/>
            <person name="Riley R."/>
            <person name="Schakwitz W."/>
            <person name="Umezawa K."/>
            <person name="Ohm R.A."/>
            <person name="Grigoriev I.V."/>
            <person name="Nagy L.G."/>
            <person name="Gibbons J."/>
            <person name="Hibbett D."/>
        </authorList>
    </citation>
    <scope>NUCLEOTIDE SEQUENCE [LARGE SCALE GENOMIC DNA]</scope>
    <source>
        <strain evidence="4">ALCF2SS1-6</strain>
    </source>
</reference>
<accession>A0A5C2SCF4</accession>
<feature type="domain" description="DUF6534" evidence="3">
    <location>
        <begin position="35"/>
        <end position="121"/>
    </location>
</feature>
<dbReference type="AlphaFoldDB" id="A0A5C2SCF4"/>
<dbReference type="EMBL" id="ML122263">
    <property type="protein sequence ID" value="RPD60967.1"/>
    <property type="molecule type" value="Genomic_DNA"/>
</dbReference>
<feature type="region of interest" description="Disordered" evidence="1">
    <location>
        <begin position="150"/>
        <end position="171"/>
    </location>
</feature>
<keyword evidence="2" id="KW-0812">Transmembrane</keyword>
<evidence type="ECO:0000256" key="1">
    <source>
        <dbReference type="SAM" id="MobiDB-lite"/>
    </source>
</evidence>
<evidence type="ECO:0000256" key="2">
    <source>
        <dbReference type="SAM" id="Phobius"/>
    </source>
</evidence>
<dbReference type="STRING" id="1328759.A0A5C2SCF4"/>
<evidence type="ECO:0000313" key="4">
    <source>
        <dbReference type="EMBL" id="RPD60967.1"/>
    </source>
</evidence>
<evidence type="ECO:0000313" key="5">
    <source>
        <dbReference type="Proteomes" id="UP000313359"/>
    </source>
</evidence>
<dbReference type="InterPro" id="IPR045339">
    <property type="entry name" value="DUF6534"/>
</dbReference>
<feature type="compositionally biased region" description="Polar residues" evidence="1">
    <location>
        <begin position="150"/>
        <end position="164"/>
    </location>
</feature>
<proteinExistence type="predicted"/>
<feature type="transmembrane region" description="Helical" evidence="2">
    <location>
        <begin position="70"/>
        <end position="90"/>
    </location>
</feature>